<dbReference type="InterPro" id="IPR002213">
    <property type="entry name" value="UDP_glucos_trans"/>
</dbReference>
<keyword evidence="3" id="KW-0808">Transferase</keyword>
<sequence length="453" mass="50921">MEYSSSAQSTAVCHVVAMPFPGRGHINPMMNFCKLLASRKHDVLITFVVTEEWLGYIGADPKPDNIRFATIPNVIPPERLKAADFPVFYEAVMTKMEVPFEQLLDRLHPPATAILGDIEVRWAIGVGNRRNISVAAFWTMSATVLSMFHHFDLHIKHHNSTVDLIEEVNEIAGVSSDTLADLRTIFRRDDSRVLQLALECISEVPRAQYLLFTSVYELEHRIIDTLKTIYPFPIYTIGPAIPYLELKTKISNEAENYLRWLDSQPEGSVLYISLGSFLSVSSTQMEEIFAGLQTSGVRFLWVARGEASKLKADYCSGDMGLVIPWCDQLKVLCHQAIGGFWTHCGWNSTLEAVYAGVPMLTYPLFLDQDTNSRQIVEDWGIGCRVKREAGAEKLVTGEEIRDVVGRFMDSESNEGKEIRRKATEFREICHLATAKDGSSAANLDAFIKNISLY</sequence>
<dbReference type="Pfam" id="PF00201">
    <property type="entry name" value="UDPGT"/>
    <property type="match status" value="1"/>
</dbReference>
<dbReference type="PANTHER" id="PTHR11926">
    <property type="entry name" value="GLUCOSYL/GLUCURONOSYL TRANSFERASES"/>
    <property type="match status" value="1"/>
</dbReference>
<dbReference type="GO" id="GO:0080044">
    <property type="term" value="F:quercetin 7-O-glucosyltransferase activity"/>
    <property type="evidence" value="ECO:0007669"/>
    <property type="project" value="TreeGrafter"/>
</dbReference>
<comment type="caution">
    <text evidence="4">The sequence shown here is derived from an EMBL/GenBank/DDBJ whole genome shotgun (WGS) entry which is preliminary data.</text>
</comment>
<proteinExistence type="inferred from homology"/>
<accession>A0AAV5K1C7</accession>
<dbReference type="Proteomes" id="UP001054252">
    <property type="component" value="Unassembled WGS sequence"/>
</dbReference>
<evidence type="ECO:0000313" key="5">
    <source>
        <dbReference type="Proteomes" id="UP001054252"/>
    </source>
</evidence>
<organism evidence="4 5">
    <name type="scientific">Rubroshorea leprosula</name>
    <dbReference type="NCBI Taxonomy" id="152421"/>
    <lineage>
        <taxon>Eukaryota</taxon>
        <taxon>Viridiplantae</taxon>
        <taxon>Streptophyta</taxon>
        <taxon>Embryophyta</taxon>
        <taxon>Tracheophyta</taxon>
        <taxon>Spermatophyta</taxon>
        <taxon>Magnoliopsida</taxon>
        <taxon>eudicotyledons</taxon>
        <taxon>Gunneridae</taxon>
        <taxon>Pentapetalae</taxon>
        <taxon>rosids</taxon>
        <taxon>malvids</taxon>
        <taxon>Malvales</taxon>
        <taxon>Dipterocarpaceae</taxon>
        <taxon>Rubroshorea</taxon>
    </lineage>
</organism>
<keyword evidence="5" id="KW-1185">Reference proteome</keyword>
<evidence type="ECO:0000256" key="1">
    <source>
        <dbReference type="ARBA" id="ARBA00009995"/>
    </source>
</evidence>
<dbReference type="GO" id="GO:0080043">
    <property type="term" value="F:quercetin 3-O-glucosyltransferase activity"/>
    <property type="evidence" value="ECO:0007669"/>
    <property type="project" value="TreeGrafter"/>
</dbReference>
<evidence type="ECO:0000313" key="4">
    <source>
        <dbReference type="EMBL" id="GKV20724.1"/>
    </source>
</evidence>
<dbReference type="FunFam" id="3.40.50.2000:FF:000060">
    <property type="entry name" value="Glycosyltransferase"/>
    <property type="match status" value="1"/>
</dbReference>
<dbReference type="FunFam" id="3.40.50.2000:FF:000152">
    <property type="entry name" value="Glycosyltransferase"/>
    <property type="match status" value="1"/>
</dbReference>
<protein>
    <submittedName>
        <fullName evidence="4">Uncharacterized protein</fullName>
    </submittedName>
</protein>
<dbReference type="Gene3D" id="3.40.50.2000">
    <property type="entry name" value="Glycogen Phosphorylase B"/>
    <property type="match status" value="2"/>
</dbReference>
<keyword evidence="2" id="KW-0328">Glycosyltransferase</keyword>
<reference evidence="4 5" key="1">
    <citation type="journal article" date="2021" name="Commun. Biol.">
        <title>The genome of Shorea leprosula (Dipterocarpaceae) highlights the ecological relevance of drought in aseasonal tropical rainforests.</title>
        <authorList>
            <person name="Ng K.K.S."/>
            <person name="Kobayashi M.J."/>
            <person name="Fawcett J.A."/>
            <person name="Hatakeyama M."/>
            <person name="Paape T."/>
            <person name="Ng C.H."/>
            <person name="Ang C.C."/>
            <person name="Tnah L.H."/>
            <person name="Lee C.T."/>
            <person name="Nishiyama T."/>
            <person name="Sese J."/>
            <person name="O'Brien M.J."/>
            <person name="Copetti D."/>
            <person name="Mohd Noor M.I."/>
            <person name="Ong R.C."/>
            <person name="Putra M."/>
            <person name="Sireger I.Z."/>
            <person name="Indrioko S."/>
            <person name="Kosugi Y."/>
            <person name="Izuno A."/>
            <person name="Isagi Y."/>
            <person name="Lee S.L."/>
            <person name="Shimizu K.K."/>
        </authorList>
    </citation>
    <scope>NUCLEOTIDE SEQUENCE [LARGE SCALE GENOMIC DNA]</scope>
    <source>
        <strain evidence="4">214</strain>
    </source>
</reference>
<evidence type="ECO:0000256" key="2">
    <source>
        <dbReference type="ARBA" id="ARBA00022676"/>
    </source>
</evidence>
<dbReference type="SUPFAM" id="SSF53756">
    <property type="entry name" value="UDP-Glycosyltransferase/glycogen phosphorylase"/>
    <property type="match status" value="1"/>
</dbReference>
<gene>
    <name evidence="4" type="ORF">SLEP1_g30806</name>
</gene>
<dbReference type="AlphaFoldDB" id="A0AAV5K1C7"/>
<dbReference type="EMBL" id="BPVZ01000056">
    <property type="protein sequence ID" value="GKV20724.1"/>
    <property type="molecule type" value="Genomic_DNA"/>
</dbReference>
<name>A0AAV5K1C7_9ROSI</name>
<dbReference type="PANTHER" id="PTHR11926:SF1395">
    <property type="entry name" value="GLYCOSYLTRANSFERASE"/>
    <property type="match status" value="1"/>
</dbReference>
<comment type="similarity">
    <text evidence="1">Belongs to the UDP-glycosyltransferase family.</text>
</comment>
<dbReference type="CDD" id="cd03784">
    <property type="entry name" value="GT1_Gtf-like"/>
    <property type="match status" value="1"/>
</dbReference>
<evidence type="ECO:0000256" key="3">
    <source>
        <dbReference type="ARBA" id="ARBA00022679"/>
    </source>
</evidence>